<gene>
    <name evidence="3" type="ORF">CI610_01260</name>
</gene>
<reference evidence="3" key="1">
    <citation type="journal article" date="2017" name="Appl. Environ. Microbiol.">
        <title>Molecular characterization of an Endozoicomonas-like organism causing infection in king scallop Pecten maximus L.</title>
        <authorList>
            <person name="Cano I."/>
            <person name="van Aerle R."/>
            <person name="Ross S."/>
            <person name="Verner-Jeffreys D.W."/>
            <person name="Paley R.K."/>
            <person name="Rimmer G."/>
            <person name="Ryder D."/>
            <person name="Hooper P."/>
            <person name="Stone D."/>
            <person name="Feist S.W."/>
        </authorList>
    </citation>
    <scope>NUCLEOTIDE SEQUENCE</scope>
</reference>
<dbReference type="AlphaFoldDB" id="A0A2H9T9D6"/>
<feature type="region of interest" description="Disordered" evidence="1">
    <location>
        <begin position="1"/>
        <end position="133"/>
    </location>
</feature>
<evidence type="ECO:0008006" key="4">
    <source>
        <dbReference type="Google" id="ProtNLM"/>
    </source>
</evidence>
<keyword evidence="2" id="KW-0812">Transmembrane</keyword>
<organism evidence="3">
    <name type="scientific">invertebrate metagenome</name>
    <dbReference type="NCBI Taxonomy" id="1711999"/>
    <lineage>
        <taxon>unclassified sequences</taxon>
        <taxon>metagenomes</taxon>
        <taxon>organismal metagenomes</taxon>
    </lineage>
</organism>
<keyword evidence="2" id="KW-0472">Membrane</keyword>
<feature type="compositionally biased region" description="Polar residues" evidence="1">
    <location>
        <begin position="28"/>
        <end position="39"/>
    </location>
</feature>
<feature type="compositionally biased region" description="Low complexity" evidence="1">
    <location>
        <begin position="58"/>
        <end position="73"/>
    </location>
</feature>
<keyword evidence="2" id="KW-1133">Transmembrane helix</keyword>
<feature type="compositionally biased region" description="Low complexity" evidence="1">
    <location>
        <begin position="222"/>
        <end position="238"/>
    </location>
</feature>
<proteinExistence type="predicted"/>
<feature type="compositionally biased region" description="Pro residues" evidence="1">
    <location>
        <begin position="283"/>
        <end position="293"/>
    </location>
</feature>
<sequence length="542" mass="57767">MSAQGPGSVNPAGQSAPSHSGTSDETKGASSKQGVSSQGRRVKGKEGNQQYIPRRSAELSSSSSERSVSPVSAQARLNQGDSRAESAHRDSARDGSELLYEPQFEVESAETPLVEAEEDAQFPEEENEEKRVNEQALESTQEATEKGGILNVIGSVFSGKKGAALGCLLAGFLIMGASVFAAAFPPLGAAILAVGLCFIGVGTVLLLDACLDPQQAMPQLPGNNGNNGRDGNNGSDGNSGDDGDGGPANTPDSDQPTGGQYHASLRQDDDSSQHNTPTSHEPYPTPGPMPHPPRQNDLYGDSGKQTLLPPGRLAVVPVSTSETSGKPQGKFVLMPTGEGQLPSETYQRYTREQMHHLVSEMAPVMGLDNNQALQKATDQLHGQLMLQPEKSINPTELATPQMVHTLRGALPNTPDQGYQLPSESTQAREDQLAELNFLIGQLAVQVGQRQEPIIPVSVPTDRNALLTAGQDNQQDQGQQGQQEPIIFNDSERRADGEPDVNQTINIASLKAELQESQRMLKEQLNSLYAQRTSLEADDSKSK</sequence>
<feature type="region of interest" description="Disordered" evidence="1">
    <location>
        <begin position="218"/>
        <end position="339"/>
    </location>
</feature>
<feature type="transmembrane region" description="Helical" evidence="2">
    <location>
        <begin position="163"/>
        <end position="184"/>
    </location>
</feature>
<dbReference type="EMBL" id="NSIT01000049">
    <property type="protein sequence ID" value="PJE79758.1"/>
    <property type="molecule type" value="Genomic_DNA"/>
</dbReference>
<feature type="transmembrane region" description="Helical" evidence="2">
    <location>
        <begin position="190"/>
        <end position="211"/>
    </location>
</feature>
<feature type="compositionally biased region" description="Polar residues" evidence="1">
    <location>
        <begin position="1"/>
        <end position="21"/>
    </location>
</feature>
<name>A0A2H9T9D6_9ZZZZ</name>
<evidence type="ECO:0000256" key="1">
    <source>
        <dbReference type="SAM" id="MobiDB-lite"/>
    </source>
</evidence>
<comment type="caution">
    <text evidence="3">The sequence shown here is derived from an EMBL/GenBank/DDBJ whole genome shotgun (WGS) entry which is preliminary data.</text>
</comment>
<evidence type="ECO:0000313" key="3">
    <source>
        <dbReference type="EMBL" id="PJE79758.1"/>
    </source>
</evidence>
<protein>
    <recommendedName>
        <fullName evidence="4">Transmembrane protein</fullName>
    </recommendedName>
</protein>
<accession>A0A2H9T9D6</accession>
<feature type="compositionally biased region" description="Basic and acidic residues" evidence="1">
    <location>
        <begin position="82"/>
        <end position="96"/>
    </location>
</feature>
<feature type="compositionally biased region" description="Acidic residues" evidence="1">
    <location>
        <begin position="115"/>
        <end position="127"/>
    </location>
</feature>
<evidence type="ECO:0000256" key="2">
    <source>
        <dbReference type="SAM" id="Phobius"/>
    </source>
</evidence>